<feature type="compositionally biased region" description="Basic residues" evidence="1">
    <location>
        <begin position="240"/>
        <end position="249"/>
    </location>
</feature>
<feature type="compositionally biased region" description="Low complexity" evidence="1">
    <location>
        <begin position="275"/>
        <end position="298"/>
    </location>
</feature>
<proteinExistence type="predicted"/>
<keyword evidence="2" id="KW-0812">Transmembrane</keyword>
<dbReference type="Proteomes" id="UP000594262">
    <property type="component" value="Unplaced"/>
</dbReference>
<feature type="region of interest" description="Disordered" evidence="1">
    <location>
        <begin position="1"/>
        <end position="25"/>
    </location>
</feature>
<feature type="transmembrane region" description="Helical" evidence="2">
    <location>
        <begin position="102"/>
        <end position="127"/>
    </location>
</feature>
<evidence type="ECO:0000256" key="2">
    <source>
        <dbReference type="SAM" id="Phobius"/>
    </source>
</evidence>
<evidence type="ECO:0000256" key="1">
    <source>
        <dbReference type="SAM" id="MobiDB-lite"/>
    </source>
</evidence>
<dbReference type="EnsemblMetazoa" id="CLYHEMT022965.1">
    <property type="protein sequence ID" value="CLYHEMP022965.1"/>
    <property type="gene ID" value="CLYHEMG022965"/>
</dbReference>
<accession>A0A7M6DQN8</accession>
<keyword evidence="4" id="KW-1185">Reference proteome</keyword>
<evidence type="ECO:0000313" key="4">
    <source>
        <dbReference type="Proteomes" id="UP000594262"/>
    </source>
</evidence>
<feature type="compositionally biased region" description="Low complexity" evidence="1">
    <location>
        <begin position="1"/>
        <end position="16"/>
    </location>
</feature>
<protein>
    <submittedName>
        <fullName evidence="3">Uncharacterized protein</fullName>
    </submittedName>
</protein>
<evidence type="ECO:0000313" key="3">
    <source>
        <dbReference type="EnsemblMetazoa" id="CLYHEMP022965.1"/>
    </source>
</evidence>
<sequence length="335" mass="37534">MASSLESEHSFSSTHTPNSPLKQKQTTRFYSAEYLKKKSSSGQLFQNEHTERQTFKETKNSLKLPGYQTQKLGEPRRCSNASSTTGNIINTRKYIREQYGPFLCSLLLISAFLVILGGGLMLAGFYVPALELERLQDDTNSMKMIALQKAEQHNKTLNRLRISGVSLLSIGLIGLTILFLTPIVCLRRTEYTLLPDAEHLGPRSSFSSASGLPDDMFTFSVVKQHIQPKKQTPGGSNKSRNSRSGRHQKSGYDKGFLSPELNRGPIFVSDDNYKPRSYSSKNRNRSSSFESRLSPRYSPHNPWNKPRYSISGTLTPDIMLTRSGAVKAGSFHSLR</sequence>
<reference evidence="3" key="1">
    <citation type="submission" date="2021-01" db="UniProtKB">
        <authorList>
            <consortium name="EnsemblMetazoa"/>
        </authorList>
    </citation>
    <scope>IDENTIFICATION</scope>
</reference>
<organism evidence="3 4">
    <name type="scientific">Clytia hemisphaerica</name>
    <dbReference type="NCBI Taxonomy" id="252671"/>
    <lineage>
        <taxon>Eukaryota</taxon>
        <taxon>Metazoa</taxon>
        <taxon>Cnidaria</taxon>
        <taxon>Hydrozoa</taxon>
        <taxon>Hydroidolina</taxon>
        <taxon>Leptothecata</taxon>
        <taxon>Obeliida</taxon>
        <taxon>Clytiidae</taxon>
        <taxon>Clytia</taxon>
    </lineage>
</organism>
<dbReference type="AlphaFoldDB" id="A0A7M6DQN8"/>
<keyword evidence="2" id="KW-1133">Transmembrane helix</keyword>
<name>A0A7M6DQN8_9CNID</name>
<feature type="transmembrane region" description="Helical" evidence="2">
    <location>
        <begin position="165"/>
        <end position="186"/>
    </location>
</feature>
<feature type="region of interest" description="Disordered" evidence="1">
    <location>
        <begin position="225"/>
        <end position="308"/>
    </location>
</feature>
<keyword evidence="2" id="KW-0472">Membrane</keyword>